<reference evidence="2" key="1">
    <citation type="submission" date="2013-12" db="EMBL/GenBank/DDBJ databases">
        <title>The Genome Sequence of Aphanomyces astaci APO3.</title>
        <authorList>
            <consortium name="The Broad Institute Genomics Platform"/>
            <person name="Russ C."/>
            <person name="Tyler B."/>
            <person name="van West P."/>
            <person name="Dieguez-Uribeondo J."/>
            <person name="Young S.K."/>
            <person name="Zeng Q."/>
            <person name="Gargeya S."/>
            <person name="Fitzgerald M."/>
            <person name="Abouelleil A."/>
            <person name="Alvarado L."/>
            <person name="Chapman S.B."/>
            <person name="Gainer-Dewar J."/>
            <person name="Goldberg J."/>
            <person name="Griggs A."/>
            <person name="Gujja S."/>
            <person name="Hansen M."/>
            <person name="Howarth C."/>
            <person name="Imamovic A."/>
            <person name="Ireland A."/>
            <person name="Larimer J."/>
            <person name="McCowan C."/>
            <person name="Murphy C."/>
            <person name="Pearson M."/>
            <person name="Poon T.W."/>
            <person name="Priest M."/>
            <person name="Roberts A."/>
            <person name="Saif S."/>
            <person name="Shea T."/>
            <person name="Sykes S."/>
            <person name="Wortman J."/>
            <person name="Nusbaum C."/>
            <person name="Birren B."/>
        </authorList>
    </citation>
    <scope>NUCLEOTIDE SEQUENCE [LARGE SCALE GENOMIC DNA]</scope>
    <source>
        <strain evidence="2">APO3</strain>
    </source>
</reference>
<sequence length="99" mass="11181">MSLPPPSSSREALAITHRSLAPKTMTNGSLNSRRSSSQGEALDSMATQYTEVKARQQTASALLALPTCIMQNYYMWRGPKPSIPYQNMRRLLEQHWQDI</sequence>
<gene>
    <name evidence="2" type="ORF">H257_01669</name>
</gene>
<accession>W4H3K7</accession>
<proteinExistence type="predicted"/>
<name>W4H3K7_APHAT</name>
<feature type="compositionally biased region" description="Polar residues" evidence="1">
    <location>
        <begin position="24"/>
        <end position="43"/>
    </location>
</feature>
<dbReference type="GeneID" id="20803665"/>
<protein>
    <submittedName>
        <fullName evidence="2">Uncharacterized protein</fullName>
    </submittedName>
</protein>
<evidence type="ECO:0000313" key="2">
    <source>
        <dbReference type="EMBL" id="ETV86487.1"/>
    </source>
</evidence>
<feature type="region of interest" description="Disordered" evidence="1">
    <location>
        <begin position="19"/>
        <end position="43"/>
    </location>
</feature>
<dbReference type="RefSeq" id="XP_009823286.1">
    <property type="nucleotide sequence ID" value="XM_009824984.1"/>
</dbReference>
<dbReference type="VEuPathDB" id="FungiDB:H257_01669"/>
<dbReference type="EMBL" id="KI913116">
    <property type="protein sequence ID" value="ETV86487.1"/>
    <property type="molecule type" value="Genomic_DNA"/>
</dbReference>
<evidence type="ECO:0000256" key="1">
    <source>
        <dbReference type="SAM" id="MobiDB-lite"/>
    </source>
</evidence>
<dbReference type="AlphaFoldDB" id="W4H3K7"/>
<organism evidence="2">
    <name type="scientific">Aphanomyces astaci</name>
    <name type="common">Crayfish plague agent</name>
    <dbReference type="NCBI Taxonomy" id="112090"/>
    <lineage>
        <taxon>Eukaryota</taxon>
        <taxon>Sar</taxon>
        <taxon>Stramenopiles</taxon>
        <taxon>Oomycota</taxon>
        <taxon>Saprolegniomycetes</taxon>
        <taxon>Saprolegniales</taxon>
        <taxon>Verrucalvaceae</taxon>
        <taxon>Aphanomyces</taxon>
    </lineage>
</organism>